<sequence>MANTPKALFRGNTTTTLATVYTVPTSTTAIVTNIVIANSSTTASTVLIQLDGINILPTMSVPGNGIFTLDIAQPMNAAGTVKVQGSTTTCAVHIAGVEVSA</sequence>
<dbReference type="EMBL" id="MT701598">
    <property type="protein sequence ID" value="QPB09931.1"/>
    <property type="molecule type" value="Genomic_DNA"/>
</dbReference>
<name>A0A873WQI3_9CAUD</name>
<evidence type="ECO:0000313" key="1">
    <source>
        <dbReference type="EMBL" id="QPB09931.1"/>
    </source>
</evidence>
<gene>
    <name evidence="1" type="ORF">CPT_Sitrop_016</name>
</gene>
<protein>
    <submittedName>
        <fullName evidence="1">Uncharacterized protein</fullName>
    </submittedName>
</protein>
<reference evidence="1" key="1">
    <citation type="submission" date="2020-07" db="EMBL/GenBank/DDBJ databases">
        <title>Complete genome sequence of Streptomyces phage Sitrop.</title>
        <authorList>
            <person name="Portillo V.H."/>
            <person name="Diaz H."/>
            <person name="Clark J.D."/>
            <person name="Hernandez I."/>
            <person name="Liu M."/>
            <person name="Burrowes B."/>
        </authorList>
    </citation>
    <scope>NUCLEOTIDE SEQUENCE</scope>
</reference>
<keyword evidence="2" id="KW-1185">Reference proteome</keyword>
<dbReference type="Proteomes" id="UP000663341">
    <property type="component" value="Segment"/>
</dbReference>
<evidence type="ECO:0000313" key="2">
    <source>
        <dbReference type="Proteomes" id="UP000663341"/>
    </source>
</evidence>
<accession>A0A873WQI3</accession>
<organism evidence="1 2">
    <name type="scientific">Streptomyces phage Sitrop</name>
    <dbReference type="NCBI Taxonomy" id="2767587"/>
    <lineage>
        <taxon>Viruses</taxon>
        <taxon>Duplodnaviria</taxon>
        <taxon>Heunggongvirae</taxon>
        <taxon>Uroviricota</taxon>
        <taxon>Caudoviricetes</taxon>
        <taxon>Arquatrovirinae</taxon>
        <taxon>Camvirus</taxon>
        <taxon>Camvirus sitrop</taxon>
    </lineage>
</organism>
<proteinExistence type="predicted"/>